<proteinExistence type="predicted"/>
<protein>
    <submittedName>
        <fullName evidence="1">Uncharacterized protein</fullName>
    </submittedName>
</protein>
<gene>
    <name evidence="1" type="ORF">GS4_05_01420</name>
</gene>
<dbReference type="AlphaFoldDB" id="M0QF61"/>
<dbReference type="EMBL" id="BANX01000005">
    <property type="protein sequence ID" value="GAC66931.1"/>
    <property type="molecule type" value="Genomic_DNA"/>
</dbReference>
<keyword evidence="2" id="KW-1185">Reference proteome</keyword>
<accession>M0QF61</accession>
<evidence type="ECO:0000313" key="2">
    <source>
        <dbReference type="Proteomes" id="UP000011666"/>
    </source>
</evidence>
<dbReference type="Proteomes" id="UP000011666">
    <property type="component" value="Unassembled WGS sequence"/>
</dbReference>
<dbReference type="RefSeq" id="WP_007617610.1">
    <property type="nucleotide sequence ID" value="NZ_BANX01000005.1"/>
</dbReference>
<reference evidence="1 2" key="1">
    <citation type="submission" date="2013-01" db="EMBL/GenBank/DDBJ databases">
        <title>Whole genome shotgun sequence of Gordonia soli NBRC 108243.</title>
        <authorList>
            <person name="Isaki-Nakamura S."/>
            <person name="Hosoyama A."/>
            <person name="Tsuchikane K."/>
            <person name="Ando Y."/>
            <person name="Baba S."/>
            <person name="Ohji S."/>
            <person name="Hamada M."/>
            <person name="Tamura T."/>
            <person name="Yamazoe A."/>
            <person name="Yamazaki S."/>
            <person name="Fujita N."/>
        </authorList>
    </citation>
    <scope>NUCLEOTIDE SEQUENCE [LARGE SCALE GENOMIC DNA]</scope>
    <source>
        <strain evidence="1 2">NBRC 108243</strain>
    </source>
</reference>
<organism evidence="1 2">
    <name type="scientific">Gordonia soli NBRC 108243</name>
    <dbReference type="NCBI Taxonomy" id="1223545"/>
    <lineage>
        <taxon>Bacteria</taxon>
        <taxon>Bacillati</taxon>
        <taxon>Actinomycetota</taxon>
        <taxon>Actinomycetes</taxon>
        <taxon>Mycobacteriales</taxon>
        <taxon>Gordoniaceae</taxon>
        <taxon>Gordonia</taxon>
    </lineage>
</organism>
<sequence>MTVLLLAFVVLVIAAAAIGGVVLLVVTLNRRRDTSQTPIPPVVGIEAPRSIDDAVYRSVQTVRFADGRVATFASTTALAPGTPLYVGPPMGPPSVTVGGLLVDFVIPAPSTQPHGLPPAT</sequence>
<evidence type="ECO:0000313" key="1">
    <source>
        <dbReference type="EMBL" id="GAC66931.1"/>
    </source>
</evidence>
<name>M0QF61_9ACTN</name>
<dbReference type="STRING" id="1223545.GS4_05_01420"/>
<comment type="caution">
    <text evidence="1">The sequence shown here is derived from an EMBL/GenBank/DDBJ whole genome shotgun (WGS) entry which is preliminary data.</text>
</comment>